<dbReference type="Gramene" id="ONIVA08G19510.1">
    <property type="protein sequence ID" value="ONIVA08G19510.1"/>
    <property type="gene ID" value="ONIVA08G19510"/>
</dbReference>
<name>A0A0E0ID60_ORYNI</name>
<sequence length="101" mass="11197">MRFQMSFSGWVLCDWSQARTAISLAPRRSSTSTSTDQKHQHQCLPYLVGFSGRSSTHTSHVSPPSSVTSTRESKLHECPIEHMLTESCKLPTYNLPLGSAS</sequence>
<evidence type="ECO:0000313" key="3">
    <source>
        <dbReference type="Proteomes" id="UP000006591"/>
    </source>
</evidence>
<evidence type="ECO:0000256" key="1">
    <source>
        <dbReference type="SAM" id="MobiDB-lite"/>
    </source>
</evidence>
<dbReference type="HOGENOM" id="CLU_2296258_0_0_1"/>
<organism evidence="2">
    <name type="scientific">Oryza nivara</name>
    <name type="common">Indian wild rice</name>
    <name type="synonym">Oryza sativa f. spontanea</name>
    <dbReference type="NCBI Taxonomy" id="4536"/>
    <lineage>
        <taxon>Eukaryota</taxon>
        <taxon>Viridiplantae</taxon>
        <taxon>Streptophyta</taxon>
        <taxon>Embryophyta</taxon>
        <taxon>Tracheophyta</taxon>
        <taxon>Spermatophyta</taxon>
        <taxon>Magnoliopsida</taxon>
        <taxon>Liliopsida</taxon>
        <taxon>Poales</taxon>
        <taxon>Poaceae</taxon>
        <taxon>BOP clade</taxon>
        <taxon>Oryzoideae</taxon>
        <taxon>Oryzeae</taxon>
        <taxon>Oryzinae</taxon>
        <taxon>Oryza</taxon>
    </lineage>
</organism>
<evidence type="ECO:0000313" key="2">
    <source>
        <dbReference type="EnsemblPlants" id="ONIVA08G19510.1"/>
    </source>
</evidence>
<proteinExistence type="predicted"/>
<keyword evidence="3" id="KW-1185">Reference proteome</keyword>
<reference evidence="2" key="2">
    <citation type="submission" date="2018-04" db="EMBL/GenBank/DDBJ databases">
        <title>OnivRS2 (Oryza nivara Reference Sequence Version 2).</title>
        <authorList>
            <person name="Zhang J."/>
            <person name="Kudrna D."/>
            <person name="Lee S."/>
            <person name="Talag J."/>
            <person name="Rajasekar S."/>
            <person name="Welchert J."/>
            <person name="Hsing Y.-I."/>
            <person name="Wing R.A."/>
        </authorList>
    </citation>
    <scope>NUCLEOTIDE SEQUENCE [LARGE SCALE GENOMIC DNA]</scope>
    <source>
        <strain evidence="2">SL10</strain>
    </source>
</reference>
<dbReference type="AlphaFoldDB" id="A0A0E0ID60"/>
<reference evidence="2" key="1">
    <citation type="submission" date="2015-04" db="UniProtKB">
        <authorList>
            <consortium name="EnsemblPlants"/>
        </authorList>
    </citation>
    <scope>IDENTIFICATION</scope>
    <source>
        <strain evidence="2">SL10</strain>
    </source>
</reference>
<dbReference type="EnsemblPlants" id="ONIVA08G19510.1">
    <property type="protein sequence ID" value="ONIVA08G19510.1"/>
    <property type="gene ID" value="ONIVA08G19510"/>
</dbReference>
<dbReference type="Proteomes" id="UP000006591">
    <property type="component" value="Chromosome 8"/>
</dbReference>
<feature type="region of interest" description="Disordered" evidence="1">
    <location>
        <begin position="53"/>
        <end position="73"/>
    </location>
</feature>
<accession>A0A0E0ID60</accession>
<feature type="compositionally biased region" description="Low complexity" evidence="1">
    <location>
        <begin position="54"/>
        <end position="70"/>
    </location>
</feature>
<protein>
    <submittedName>
        <fullName evidence="2">Uncharacterized protein</fullName>
    </submittedName>
</protein>